<dbReference type="AlphaFoldDB" id="A0A1L9QVH5"/>
<proteinExistence type="predicted"/>
<name>A0A1L9QVH5_9CYAN</name>
<evidence type="ECO:0000313" key="1">
    <source>
        <dbReference type="EMBL" id="OJJ26664.1"/>
    </source>
</evidence>
<reference evidence="1" key="1">
    <citation type="submission" date="2016-10" db="EMBL/GenBank/DDBJ databases">
        <title>CRISPR-Cas defence system in Roseofilum reptotaenium: evidence of a bacteriophage-cyanobacterium arms race in the coral black band disease.</title>
        <authorList>
            <person name="Buerger P."/>
            <person name="Wood-Charlson E.M."/>
            <person name="Weynberg K.D."/>
            <person name="Willis B."/>
            <person name="Van Oppen M.J."/>
        </authorList>
    </citation>
    <scope>NUCLEOTIDE SEQUENCE [LARGE SCALE GENOMIC DNA]</scope>
    <source>
        <strain evidence="1">AO1-A</strain>
    </source>
</reference>
<protein>
    <submittedName>
        <fullName evidence="1">Uncharacterized protein</fullName>
    </submittedName>
</protein>
<dbReference type="STRING" id="1925591.BI308_04620"/>
<organism evidence="1 2">
    <name type="scientific">Roseofilum reptotaenium AO1-A</name>
    <dbReference type="NCBI Taxonomy" id="1925591"/>
    <lineage>
        <taxon>Bacteria</taxon>
        <taxon>Bacillati</taxon>
        <taxon>Cyanobacteriota</taxon>
        <taxon>Cyanophyceae</taxon>
        <taxon>Desertifilales</taxon>
        <taxon>Desertifilaceae</taxon>
        <taxon>Roseofilum</taxon>
    </lineage>
</organism>
<dbReference type="Proteomes" id="UP000183940">
    <property type="component" value="Unassembled WGS sequence"/>
</dbReference>
<accession>A0A1L9QVH5</accession>
<comment type="caution">
    <text evidence="1">The sequence shown here is derived from an EMBL/GenBank/DDBJ whole genome shotgun (WGS) entry which is preliminary data.</text>
</comment>
<sequence>MRLQFKGWVFFHAIALTLGLGAIAHLEQPWHSTSERNSLIENVNASPLKQTIQTPFSGKVWSTTLPL</sequence>
<gene>
    <name evidence="1" type="ORF">BI308_04620</name>
</gene>
<evidence type="ECO:0000313" key="2">
    <source>
        <dbReference type="Proteomes" id="UP000183940"/>
    </source>
</evidence>
<dbReference type="EMBL" id="MLAW01000005">
    <property type="protein sequence ID" value="OJJ26664.1"/>
    <property type="molecule type" value="Genomic_DNA"/>
</dbReference>
<keyword evidence="2" id="KW-1185">Reference proteome</keyword>